<protein>
    <submittedName>
        <fullName evidence="2">Uncharacterized protein</fullName>
    </submittedName>
</protein>
<feature type="region of interest" description="Disordered" evidence="1">
    <location>
        <begin position="760"/>
        <end position="819"/>
    </location>
</feature>
<keyword evidence="3" id="KW-1185">Reference proteome</keyword>
<dbReference type="PANTHER" id="PTHR34958:SF1">
    <property type="entry name" value="ARMADILLO-LIKE HELICAL DOMAIN-CONTAINING PROTEIN"/>
    <property type="match status" value="1"/>
</dbReference>
<gene>
    <name evidence="2" type="ORF">WJX81_006910</name>
</gene>
<feature type="compositionally biased region" description="Basic and acidic residues" evidence="1">
    <location>
        <begin position="119"/>
        <end position="128"/>
    </location>
</feature>
<feature type="region of interest" description="Disordered" evidence="1">
    <location>
        <begin position="119"/>
        <end position="209"/>
    </location>
</feature>
<organism evidence="2 3">
    <name type="scientific">Elliptochloris bilobata</name>
    <dbReference type="NCBI Taxonomy" id="381761"/>
    <lineage>
        <taxon>Eukaryota</taxon>
        <taxon>Viridiplantae</taxon>
        <taxon>Chlorophyta</taxon>
        <taxon>core chlorophytes</taxon>
        <taxon>Trebouxiophyceae</taxon>
        <taxon>Trebouxiophyceae incertae sedis</taxon>
        <taxon>Elliptochloris clade</taxon>
        <taxon>Elliptochloris</taxon>
    </lineage>
</organism>
<name>A0AAW1QV15_9CHLO</name>
<sequence>MAPPQRLQRALTDCTQPLGSTLEGSSLQTVQDYLATPDLVYQAILDKASTEPVNAATAGKCITLLERYLPRYPASREMLLRIDAFCEQAGVSLASHPRMIKSLQFLRLLVACLGPARPPEDAAAKPHQDGMLGGLHTRGSASEPPAGAAGLAPGLSPARTYSAPSPALDAQRPESGGAEGEAGAWRSTGGEGAAPSGGGDAGGGADTGPWVLEEAGVASWAVPHDMLALRWRGDLPWQRGGAPLTEFQPSLALDHPMGAESAAAALDPAAAAELRAALRDVVATQRAQQASSRGAAPLPRPRLRNSRPRLLFHPQPLAEAEPLDMGADEVATCLDALCWDAPEGPAREALAGGSGGSARQLCASALVRLVADLWLSAGPSAAFPLALLLLRRILGNEKAAVRARAFDLVYNLAVHGELLFRPPSSHPAPPAVADGNLAADTEVCREGDAGLCVNRTKSSAADEETERFRQWLRLLLFELLLLLAQRREDAEDVWQSALGALMHLTTAAGRPVAAWAAGLPAAAAAELLRCAERFRWGEQRCLLAVLLDSLLAPAASGGAFDPPLSAEAAAALGALLTTDTAADALCGALQGGAPYFGRPLADALSRPELQPLAALTLEQAAASEPKSMRILAAASADDGVGAAWLALQALLGAADAGDGAAAEARLLALLRASIERELAEHATDEEPEDSPARRRLSLLPALADAAGGATARAELARLLRHALAHAAPRANSALRLVRAVRRLLLYAKRQAALESAAALDLGDDEDGDPSPIPTPPLAPEAAERPDPAGARSGSLQASEAAERAQSEAQEAQNPRRIQPGVWAARDVDGMAIATLATTVSWLLDVAPPARFEAMLETAELLLALLLAHPAPSAAAAADSSPASSIPDPSQGLGGCSAGLSATATAAAAFLAGGAAAPVALLARVPPALLARLVRGLSPPIDTPISPGWAADAADARAAVTALAAARCRGDARALAAAGGEAAFAVLLGDAEARVRLRAAAFLRARLTARPAAHGRALRGLLAAAQAAGDERLLRNAYLALSTMMAADRSLFGAPVP</sequence>
<evidence type="ECO:0000313" key="2">
    <source>
        <dbReference type="EMBL" id="KAK9825378.1"/>
    </source>
</evidence>
<evidence type="ECO:0000256" key="1">
    <source>
        <dbReference type="SAM" id="MobiDB-lite"/>
    </source>
</evidence>
<accession>A0AAW1QV15</accession>
<dbReference type="Proteomes" id="UP001445335">
    <property type="component" value="Unassembled WGS sequence"/>
</dbReference>
<evidence type="ECO:0000313" key="3">
    <source>
        <dbReference type="Proteomes" id="UP001445335"/>
    </source>
</evidence>
<feature type="compositionally biased region" description="Low complexity" evidence="1">
    <location>
        <begin position="139"/>
        <end position="158"/>
    </location>
</feature>
<dbReference type="PANTHER" id="PTHR34958">
    <property type="entry name" value="CONDITIONAL LOSS-OF-GROWTH 1"/>
    <property type="match status" value="1"/>
</dbReference>
<feature type="compositionally biased region" description="Gly residues" evidence="1">
    <location>
        <begin position="189"/>
        <end position="206"/>
    </location>
</feature>
<comment type="caution">
    <text evidence="2">The sequence shown here is derived from an EMBL/GenBank/DDBJ whole genome shotgun (WGS) entry which is preliminary data.</text>
</comment>
<proteinExistence type="predicted"/>
<dbReference type="EMBL" id="JALJOU010000075">
    <property type="protein sequence ID" value="KAK9825378.1"/>
    <property type="molecule type" value="Genomic_DNA"/>
</dbReference>
<dbReference type="AlphaFoldDB" id="A0AAW1QV15"/>
<reference evidence="2 3" key="1">
    <citation type="journal article" date="2024" name="Nat. Commun.">
        <title>Phylogenomics reveals the evolutionary origins of lichenization in chlorophyte algae.</title>
        <authorList>
            <person name="Puginier C."/>
            <person name="Libourel C."/>
            <person name="Otte J."/>
            <person name="Skaloud P."/>
            <person name="Haon M."/>
            <person name="Grisel S."/>
            <person name="Petersen M."/>
            <person name="Berrin J.G."/>
            <person name="Delaux P.M."/>
            <person name="Dal Grande F."/>
            <person name="Keller J."/>
        </authorList>
    </citation>
    <scope>NUCLEOTIDE SEQUENCE [LARGE SCALE GENOMIC DNA]</scope>
    <source>
        <strain evidence="2 3">SAG 245.80</strain>
    </source>
</reference>